<proteinExistence type="predicted"/>
<evidence type="ECO:0000313" key="6">
    <source>
        <dbReference type="EMBL" id="KAF5838143.1"/>
    </source>
</evidence>
<dbReference type="SUPFAM" id="SSF56219">
    <property type="entry name" value="DNase I-like"/>
    <property type="match status" value="1"/>
</dbReference>
<feature type="signal peptide" evidence="5">
    <location>
        <begin position="1"/>
        <end position="24"/>
    </location>
</feature>
<dbReference type="Gene3D" id="3.60.10.10">
    <property type="entry name" value="Endonuclease/exonuclease/phosphatase"/>
    <property type="match status" value="1"/>
</dbReference>
<keyword evidence="4" id="KW-0460">Magnesium</keyword>
<keyword evidence="7" id="KW-1185">Reference proteome</keyword>
<organism evidence="6 7">
    <name type="scientific">Dunaliella salina</name>
    <name type="common">Green alga</name>
    <name type="synonym">Protococcus salinus</name>
    <dbReference type="NCBI Taxonomy" id="3046"/>
    <lineage>
        <taxon>Eukaryota</taxon>
        <taxon>Viridiplantae</taxon>
        <taxon>Chlorophyta</taxon>
        <taxon>core chlorophytes</taxon>
        <taxon>Chlorophyceae</taxon>
        <taxon>CS clade</taxon>
        <taxon>Chlamydomonadales</taxon>
        <taxon>Dunaliellaceae</taxon>
        <taxon>Dunaliella</taxon>
    </lineage>
</organism>
<name>A0ABQ7GU54_DUNSA</name>
<reference evidence="6" key="1">
    <citation type="submission" date="2017-08" db="EMBL/GenBank/DDBJ databases">
        <authorList>
            <person name="Polle J.E."/>
            <person name="Barry K."/>
            <person name="Cushman J."/>
            <person name="Schmutz J."/>
            <person name="Tran D."/>
            <person name="Hathwaick L.T."/>
            <person name="Yim W.C."/>
            <person name="Jenkins J."/>
            <person name="Mckie-Krisberg Z.M."/>
            <person name="Prochnik S."/>
            <person name="Lindquist E."/>
            <person name="Dockter R.B."/>
            <person name="Adam C."/>
            <person name="Molina H."/>
            <person name="Bunkerborg J."/>
            <person name="Jin E."/>
            <person name="Buchheim M."/>
            <person name="Magnuson J."/>
        </authorList>
    </citation>
    <scope>NUCLEOTIDE SEQUENCE</scope>
    <source>
        <strain evidence="6">CCAP 19/18</strain>
    </source>
</reference>
<accession>A0ABQ7GU54</accession>
<evidence type="ECO:0000256" key="4">
    <source>
        <dbReference type="ARBA" id="ARBA00022842"/>
    </source>
</evidence>
<dbReference type="PANTHER" id="PTHR22748">
    <property type="entry name" value="AP ENDONUCLEASE"/>
    <property type="match status" value="1"/>
</dbReference>
<evidence type="ECO:0000256" key="3">
    <source>
        <dbReference type="ARBA" id="ARBA00022801"/>
    </source>
</evidence>
<protein>
    <submittedName>
        <fullName evidence="6">Uncharacterized protein</fullName>
    </submittedName>
</protein>
<dbReference type="EMBL" id="MU069589">
    <property type="protein sequence ID" value="KAF5838143.1"/>
    <property type="molecule type" value="Genomic_DNA"/>
</dbReference>
<evidence type="ECO:0000256" key="5">
    <source>
        <dbReference type="SAM" id="SignalP"/>
    </source>
</evidence>
<dbReference type="PANTHER" id="PTHR22748:SF4">
    <property type="entry name" value="DNA-(APURINIC OR APYRIMIDINIC SITE) ENDONUCLEASE 2"/>
    <property type="match status" value="1"/>
</dbReference>
<feature type="chain" id="PRO_5047008905" evidence="5">
    <location>
        <begin position="25"/>
        <end position="178"/>
    </location>
</feature>
<dbReference type="InterPro" id="IPR036691">
    <property type="entry name" value="Endo/exonu/phosph_ase_sf"/>
</dbReference>
<evidence type="ECO:0000256" key="2">
    <source>
        <dbReference type="ARBA" id="ARBA00022723"/>
    </source>
</evidence>
<keyword evidence="2" id="KW-0479">Metal-binding</keyword>
<comment type="cofactor">
    <cofactor evidence="1">
        <name>Mg(2+)</name>
        <dbReference type="ChEBI" id="CHEBI:18420"/>
    </cofactor>
</comment>
<keyword evidence="3" id="KW-0378">Hydrolase</keyword>
<comment type="caution">
    <text evidence="6">The sequence shown here is derived from an EMBL/GenBank/DDBJ whole genome shotgun (WGS) entry which is preliminary data.</text>
</comment>
<keyword evidence="5" id="KW-0732">Signal</keyword>
<dbReference type="InterPro" id="IPR004808">
    <property type="entry name" value="AP_endonuc_1"/>
</dbReference>
<sequence>MMNCWHVLPVRLHVYFLLMPKKHAALPSTYGRNINGLGNTLPNIQLAHKGLKGFFQHLGAHAICFQECKMPESKMSKEVVMVDGYESFWAVSQPPKTGYSGCTTYVHKQYSPTAAEADNLGSSVAAELGQDDFFGDRPDIDKEGRFVLTDLAEFVLINVYVPNAGDHTGRARLGFKCR</sequence>
<evidence type="ECO:0000256" key="1">
    <source>
        <dbReference type="ARBA" id="ARBA00001946"/>
    </source>
</evidence>
<gene>
    <name evidence="6" type="ORF">DUNSADRAFT_3338</name>
</gene>
<evidence type="ECO:0000313" key="7">
    <source>
        <dbReference type="Proteomes" id="UP000815325"/>
    </source>
</evidence>
<dbReference type="Proteomes" id="UP000815325">
    <property type="component" value="Unassembled WGS sequence"/>
</dbReference>